<accession>A0A5J5IES0</accession>
<proteinExistence type="predicted"/>
<protein>
    <submittedName>
        <fullName evidence="1">Uncharacterized protein</fullName>
    </submittedName>
</protein>
<reference evidence="1 2" key="1">
    <citation type="submission" date="2019-09" db="EMBL/GenBank/DDBJ databases">
        <title>Draft genome sequence of Ginsengibacter sp. BR5-29.</title>
        <authorList>
            <person name="Im W.-T."/>
        </authorList>
    </citation>
    <scope>NUCLEOTIDE SEQUENCE [LARGE SCALE GENOMIC DNA]</scope>
    <source>
        <strain evidence="1 2">BR5-29</strain>
    </source>
</reference>
<dbReference type="AlphaFoldDB" id="A0A5J5IES0"/>
<dbReference type="EMBL" id="VYQF01000003">
    <property type="protein sequence ID" value="KAA9038403.1"/>
    <property type="molecule type" value="Genomic_DNA"/>
</dbReference>
<sequence length="405" mass="45040">MENKLITSRFLFMAILVCLVHIRCNSQPAGKPQQVSVSVTGIDYDDAGVTSLREKLKSTRNVTNFKESYNNGSEAITFTYTNTAINLWDQMPSSVKQLFKVTSIDDQHVILSSKGSSSPASVTTASNTSTANDDDCKTCYYNLCKYDETKSFQGVLYKGINWDQGTYYYNCDNGVVTRKIITVNAAGVVTRTTTDTLIMSNVPAGTAWGVTQSPDGNTYSGYTLIAKNLSVNVKNKQYNDVIIVNIRQYNRFSNTGSSVNYYYARGAGPISSEQIDYTKDPMQVYQGNLKVEATAQSLPGQIDPGLTGVWKWAPPNDISTIYKFNSDGTFNYYVGSNTTTGEEMYKDGKNFWRLNGSKLEIYYSGMNVKSEYALKKVTDAASGKPALSIQFRDAEYRTYIKMDDK</sequence>
<evidence type="ECO:0000313" key="2">
    <source>
        <dbReference type="Proteomes" id="UP000326903"/>
    </source>
</evidence>
<dbReference type="Proteomes" id="UP000326903">
    <property type="component" value="Unassembled WGS sequence"/>
</dbReference>
<dbReference type="RefSeq" id="WP_150415078.1">
    <property type="nucleotide sequence ID" value="NZ_VYQF01000003.1"/>
</dbReference>
<evidence type="ECO:0000313" key="1">
    <source>
        <dbReference type="EMBL" id="KAA9038403.1"/>
    </source>
</evidence>
<gene>
    <name evidence="1" type="ORF">FW778_12595</name>
</gene>
<comment type="caution">
    <text evidence="1">The sequence shown here is derived from an EMBL/GenBank/DDBJ whole genome shotgun (WGS) entry which is preliminary data.</text>
</comment>
<organism evidence="1 2">
    <name type="scientific">Ginsengibacter hankyongi</name>
    <dbReference type="NCBI Taxonomy" id="2607284"/>
    <lineage>
        <taxon>Bacteria</taxon>
        <taxon>Pseudomonadati</taxon>
        <taxon>Bacteroidota</taxon>
        <taxon>Chitinophagia</taxon>
        <taxon>Chitinophagales</taxon>
        <taxon>Chitinophagaceae</taxon>
        <taxon>Ginsengibacter</taxon>
    </lineage>
</organism>
<keyword evidence="2" id="KW-1185">Reference proteome</keyword>
<name>A0A5J5IES0_9BACT</name>